<evidence type="ECO:0000259" key="2">
    <source>
        <dbReference type="Pfam" id="PF05486"/>
    </source>
</evidence>
<dbReference type="GO" id="GO:0005786">
    <property type="term" value="C:signal recognition particle, endoplasmic reticulum targeting"/>
    <property type="evidence" value="ECO:0007669"/>
    <property type="project" value="TreeGrafter"/>
</dbReference>
<name>A0A6A6QC91_9PEZI</name>
<evidence type="ECO:0000256" key="1">
    <source>
        <dbReference type="SAM" id="MobiDB-lite"/>
    </source>
</evidence>
<feature type="domain" description="SRP9" evidence="2">
    <location>
        <begin position="4"/>
        <end position="113"/>
    </location>
</feature>
<keyword evidence="4" id="KW-1185">Reference proteome</keyword>
<evidence type="ECO:0000313" key="3">
    <source>
        <dbReference type="EMBL" id="KAF2489674.1"/>
    </source>
</evidence>
<dbReference type="Pfam" id="PF05486">
    <property type="entry name" value="SRP9-21"/>
    <property type="match status" value="1"/>
</dbReference>
<dbReference type="InterPro" id="IPR039432">
    <property type="entry name" value="SRP9_dom"/>
</dbReference>
<dbReference type="InterPro" id="IPR039914">
    <property type="entry name" value="SRP9-like"/>
</dbReference>
<evidence type="ECO:0000313" key="4">
    <source>
        <dbReference type="Proteomes" id="UP000799750"/>
    </source>
</evidence>
<dbReference type="EMBL" id="MU004198">
    <property type="protein sequence ID" value="KAF2489674.1"/>
    <property type="molecule type" value="Genomic_DNA"/>
</dbReference>
<accession>A0A6A6QC91</accession>
<protein>
    <recommendedName>
        <fullName evidence="2">SRP9 domain-containing protein</fullName>
    </recommendedName>
</protein>
<dbReference type="Proteomes" id="UP000799750">
    <property type="component" value="Unassembled WGS sequence"/>
</dbReference>
<gene>
    <name evidence="3" type="ORF">BU16DRAFT_531190</name>
</gene>
<dbReference type="PANTHER" id="PTHR12834">
    <property type="entry name" value="SIGNAL RECOGNITION PARTICLE 9 KDA PROTEIN"/>
    <property type="match status" value="1"/>
</dbReference>
<sequence>MPHISTSSEWLAQSSLLVKAYPRTTRVSSKYSVLSPKVSKVSKSRKKAAAAGSEPAAAPVSDDASATPTRLNIATFTLKTYDPDSGTCLKYQTNKAAEVGRLVGSLGKLARVMAALPEVVEDLNAPIDQTGTHTPVPEGTGKDVKVGDAKGPPGGGAAGGGKKKKKGKK</sequence>
<proteinExistence type="predicted"/>
<dbReference type="GO" id="GO:0006614">
    <property type="term" value="P:SRP-dependent cotranslational protein targeting to membrane"/>
    <property type="evidence" value="ECO:0007669"/>
    <property type="project" value="InterPro"/>
</dbReference>
<dbReference type="OrthoDB" id="5419752at2759"/>
<dbReference type="PANTHER" id="PTHR12834:SF12">
    <property type="entry name" value="SIGNAL RECOGNITION PARTICLE 9 KDA PROTEIN"/>
    <property type="match status" value="1"/>
</dbReference>
<feature type="region of interest" description="Disordered" evidence="1">
    <location>
        <begin position="124"/>
        <end position="169"/>
    </location>
</feature>
<feature type="compositionally biased region" description="Low complexity" evidence="1">
    <location>
        <begin position="49"/>
        <end position="66"/>
    </location>
</feature>
<reference evidence="3" key="1">
    <citation type="journal article" date="2020" name="Stud. Mycol.">
        <title>101 Dothideomycetes genomes: a test case for predicting lifestyles and emergence of pathogens.</title>
        <authorList>
            <person name="Haridas S."/>
            <person name="Albert R."/>
            <person name="Binder M."/>
            <person name="Bloem J."/>
            <person name="Labutti K."/>
            <person name="Salamov A."/>
            <person name="Andreopoulos B."/>
            <person name="Baker S."/>
            <person name="Barry K."/>
            <person name="Bills G."/>
            <person name="Bluhm B."/>
            <person name="Cannon C."/>
            <person name="Castanera R."/>
            <person name="Culley D."/>
            <person name="Daum C."/>
            <person name="Ezra D."/>
            <person name="Gonzalez J."/>
            <person name="Henrissat B."/>
            <person name="Kuo A."/>
            <person name="Liang C."/>
            <person name="Lipzen A."/>
            <person name="Lutzoni F."/>
            <person name="Magnuson J."/>
            <person name="Mondo S."/>
            <person name="Nolan M."/>
            <person name="Ohm R."/>
            <person name="Pangilinan J."/>
            <person name="Park H.-J."/>
            <person name="Ramirez L."/>
            <person name="Alfaro M."/>
            <person name="Sun H."/>
            <person name="Tritt A."/>
            <person name="Yoshinaga Y."/>
            <person name="Zwiers L.-H."/>
            <person name="Turgeon B."/>
            <person name="Goodwin S."/>
            <person name="Spatafora J."/>
            <person name="Crous P."/>
            <person name="Grigoriev I."/>
        </authorList>
    </citation>
    <scope>NUCLEOTIDE SEQUENCE</scope>
    <source>
        <strain evidence="3">CBS 269.34</strain>
    </source>
</reference>
<organism evidence="3 4">
    <name type="scientific">Lophium mytilinum</name>
    <dbReference type="NCBI Taxonomy" id="390894"/>
    <lineage>
        <taxon>Eukaryota</taxon>
        <taxon>Fungi</taxon>
        <taxon>Dikarya</taxon>
        <taxon>Ascomycota</taxon>
        <taxon>Pezizomycotina</taxon>
        <taxon>Dothideomycetes</taxon>
        <taxon>Pleosporomycetidae</taxon>
        <taxon>Mytilinidiales</taxon>
        <taxon>Mytilinidiaceae</taxon>
        <taxon>Lophium</taxon>
    </lineage>
</organism>
<dbReference type="AlphaFoldDB" id="A0A6A6QC91"/>
<feature type="region of interest" description="Disordered" evidence="1">
    <location>
        <begin position="42"/>
        <end position="66"/>
    </location>
</feature>